<comment type="caution">
    <text evidence="1">The sequence shown here is derived from an EMBL/GenBank/DDBJ whole genome shotgun (WGS) entry which is preliminary data.</text>
</comment>
<dbReference type="EMBL" id="QLNT01000004">
    <property type="protein sequence ID" value="KAF3074805.1"/>
    <property type="molecule type" value="Genomic_DNA"/>
</dbReference>
<evidence type="ECO:0000313" key="2">
    <source>
        <dbReference type="Proteomes" id="UP000801864"/>
    </source>
</evidence>
<sequence length="59" mass="6348">MPTAELTLQGFIVRTDSVVHNPWALQEYLISCRDAMFAPILSQGGHDGIPGHVALASSQ</sequence>
<dbReference type="Proteomes" id="UP000801864">
    <property type="component" value="Unassembled WGS sequence"/>
</dbReference>
<reference evidence="1 2" key="1">
    <citation type="submission" date="2018-06" db="EMBL/GenBank/DDBJ databases">
        <title>Genome analysis of cellulolytic fungus Trichoderma lentiforme CFAM-422.</title>
        <authorList>
            <person name="Steindorff A.S."/>
            <person name="Formighieri E.F."/>
            <person name="Midorikawa G.E.O."/>
            <person name="Tamietti M.S."/>
            <person name="Ramos E.Z."/>
            <person name="Silva A.S."/>
            <person name="Bon E.P.S."/>
            <person name="Mendes T.D."/>
            <person name="Damaso M.C.T."/>
            <person name="Favaro L.C.L."/>
        </authorList>
    </citation>
    <scope>NUCLEOTIDE SEQUENCE [LARGE SCALE GENOMIC DNA]</scope>
    <source>
        <strain evidence="1 2">CFAM-422</strain>
    </source>
</reference>
<gene>
    <name evidence="1" type="ORF">CFAM422_002837</name>
</gene>
<protein>
    <submittedName>
        <fullName evidence="1">Uncharacterized protein</fullName>
    </submittedName>
</protein>
<proteinExistence type="predicted"/>
<name>A0A9P5CEQ9_9HYPO</name>
<keyword evidence="2" id="KW-1185">Reference proteome</keyword>
<accession>A0A9P5CEQ9</accession>
<dbReference type="AlphaFoldDB" id="A0A9P5CEQ9"/>
<evidence type="ECO:0000313" key="1">
    <source>
        <dbReference type="EMBL" id="KAF3074805.1"/>
    </source>
</evidence>
<organism evidence="1 2">
    <name type="scientific">Trichoderma lentiforme</name>
    <dbReference type="NCBI Taxonomy" id="1567552"/>
    <lineage>
        <taxon>Eukaryota</taxon>
        <taxon>Fungi</taxon>
        <taxon>Dikarya</taxon>
        <taxon>Ascomycota</taxon>
        <taxon>Pezizomycotina</taxon>
        <taxon>Sordariomycetes</taxon>
        <taxon>Hypocreomycetidae</taxon>
        <taxon>Hypocreales</taxon>
        <taxon>Hypocreaceae</taxon>
        <taxon>Trichoderma</taxon>
    </lineage>
</organism>